<keyword evidence="1" id="KW-1133">Transmembrane helix</keyword>
<accession>A0A915BRM7</accession>
<organism evidence="2 3">
    <name type="scientific">Parascaris univalens</name>
    <name type="common">Nematode worm</name>
    <dbReference type="NCBI Taxonomy" id="6257"/>
    <lineage>
        <taxon>Eukaryota</taxon>
        <taxon>Metazoa</taxon>
        <taxon>Ecdysozoa</taxon>
        <taxon>Nematoda</taxon>
        <taxon>Chromadorea</taxon>
        <taxon>Rhabditida</taxon>
        <taxon>Spirurina</taxon>
        <taxon>Ascaridomorpha</taxon>
        <taxon>Ascaridoidea</taxon>
        <taxon>Ascarididae</taxon>
        <taxon>Parascaris</taxon>
    </lineage>
</organism>
<dbReference type="Proteomes" id="UP000887569">
    <property type="component" value="Unplaced"/>
</dbReference>
<proteinExistence type="predicted"/>
<sequence length="109" mass="12555">MISNLLRLCYLRWRLWGMSRSTDEFLKNTLACYAPCAFRLSTAKRKQTVGNNFFILHVNRSSLHSSEKNWLTCGHRQISFSSLKYLLLLLKPISSALMLSFFAPAPVLL</sequence>
<evidence type="ECO:0000256" key="1">
    <source>
        <dbReference type="SAM" id="Phobius"/>
    </source>
</evidence>
<keyword evidence="2" id="KW-1185">Reference proteome</keyword>
<protein>
    <submittedName>
        <fullName evidence="3">Cysteine--tRNA ligase</fullName>
    </submittedName>
</protein>
<dbReference type="AlphaFoldDB" id="A0A915BRM7"/>
<evidence type="ECO:0000313" key="3">
    <source>
        <dbReference type="WBParaSite" id="PgR055_g017_t03"/>
    </source>
</evidence>
<reference evidence="3" key="1">
    <citation type="submission" date="2022-11" db="UniProtKB">
        <authorList>
            <consortium name="WormBaseParasite"/>
        </authorList>
    </citation>
    <scope>IDENTIFICATION</scope>
</reference>
<evidence type="ECO:0000313" key="2">
    <source>
        <dbReference type="Proteomes" id="UP000887569"/>
    </source>
</evidence>
<feature type="transmembrane region" description="Helical" evidence="1">
    <location>
        <begin position="85"/>
        <end position="103"/>
    </location>
</feature>
<name>A0A915BRM7_PARUN</name>
<keyword evidence="1" id="KW-0812">Transmembrane</keyword>
<dbReference type="WBParaSite" id="PgR055_g017_t03">
    <property type="protein sequence ID" value="PgR055_g017_t03"/>
    <property type="gene ID" value="PgR055_g017"/>
</dbReference>
<keyword evidence="1" id="KW-0472">Membrane</keyword>